<evidence type="ECO:0000256" key="2">
    <source>
        <dbReference type="ARBA" id="ARBA00008724"/>
    </source>
</evidence>
<evidence type="ECO:0000256" key="1">
    <source>
        <dbReference type="ARBA" id="ARBA00004173"/>
    </source>
</evidence>
<dbReference type="HOGENOM" id="CLU_062974_1_0_1"/>
<protein>
    <recommendedName>
        <fullName evidence="7">Transcriptional regulatory protein</fullName>
    </recommendedName>
</protein>
<evidence type="ECO:0000313" key="5">
    <source>
        <dbReference type="EMBL" id="CCM02866.1"/>
    </source>
</evidence>
<dbReference type="FunFam" id="1.10.10.200:FF:000002">
    <property type="entry name" value="Probable transcriptional regulatory protein CLM62_37755"/>
    <property type="match status" value="1"/>
</dbReference>
<keyword evidence="6" id="KW-1185">Reference proteome</keyword>
<dbReference type="Gene3D" id="3.30.70.980">
    <property type="match status" value="2"/>
</dbReference>
<dbReference type="HAMAP" id="MF_00693">
    <property type="entry name" value="Transcrip_reg_TACO1"/>
    <property type="match status" value="1"/>
</dbReference>
<dbReference type="EMBL" id="HE797095">
    <property type="protein sequence ID" value="CCM02866.1"/>
    <property type="molecule type" value="Genomic_DNA"/>
</dbReference>
<proteinExistence type="inferred from homology"/>
<dbReference type="Pfam" id="PF01709">
    <property type="entry name" value="Transcrip_reg"/>
    <property type="match status" value="1"/>
</dbReference>
<sequence length="270" mass="29615">MLRLSLPSTSLRRSFFTSSISHSGHNKWSKIKERKGANDLRKGVLYSKANKDILLAVRTGGSVDPEQNATLAAVIKKVKSQGVPKDNIENALKKAAGGKDKGDQQLTYEAMAPGSVGMIIECMSDNVNRTMHALRNILTDHEARLAPVGFLFARRGCVRVSLEKGGNFEDKLDQLIGGLLDSGVEDFKETVTTESEAELELWCQPQDLAKVTNAAMESGFCSELLGSELIYTPLEKGPDIDADTSKRLDELVDTLEDHDDVLRVWTTHNA</sequence>
<dbReference type="InterPro" id="IPR029072">
    <property type="entry name" value="YebC-like"/>
</dbReference>
<dbReference type="FunCoup" id="J4IAG4">
    <property type="interactions" value="210"/>
</dbReference>
<evidence type="ECO:0000259" key="3">
    <source>
        <dbReference type="Pfam" id="PF01709"/>
    </source>
</evidence>
<dbReference type="OrthoDB" id="2017544at2759"/>
<dbReference type="AlphaFoldDB" id="J4IAG4"/>
<evidence type="ECO:0008006" key="7">
    <source>
        <dbReference type="Google" id="ProtNLM"/>
    </source>
</evidence>
<accession>J4IAG4</accession>
<dbReference type="GeneID" id="24097777"/>
<dbReference type="InterPro" id="IPR049083">
    <property type="entry name" value="TACO1_YebC_N"/>
</dbReference>
<comment type="subcellular location">
    <subcellularLocation>
        <location evidence="1">Mitochondrion</location>
    </subcellularLocation>
</comment>
<evidence type="ECO:0000259" key="4">
    <source>
        <dbReference type="Pfam" id="PF20772"/>
    </source>
</evidence>
<dbReference type="PANTHER" id="PTHR12532:SF0">
    <property type="entry name" value="TRANSLATIONAL ACTIVATOR OF CYTOCHROME C OXIDASE 1"/>
    <property type="match status" value="1"/>
</dbReference>
<dbReference type="InterPro" id="IPR026564">
    <property type="entry name" value="Transcrip_reg_TACO1-like_dom3"/>
</dbReference>
<dbReference type="InterPro" id="IPR017856">
    <property type="entry name" value="Integrase-like_N"/>
</dbReference>
<dbReference type="RefSeq" id="XP_012182149.1">
    <property type="nucleotide sequence ID" value="XM_012326759.1"/>
</dbReference>
<dbReference type="InParanoid" id="J4IAG4"/>
<dbReference type="Gene3D" id="1.10.10.200">
    <property type="match status" value="1"/>
</dbReference>
<comment type="similarity">
    <text evidence="2">Belongs to the TACO1 family.</text>
</comment>
<dbReference type="InterPro" id="IPR002876">
    <property type="entry name" value="Transcrip_reg_TACO1-like"/>
</dbReference>
<feature type="domain" description="TACO1/YebC-like second and third" evidence="3">
    <location>
        <begin position="105"/>
        <end position="266"/>
    </location>
</feature>
<feature type="domain" description="TACO1/YebC-like N-terminal" evidence="4">
    <location>
        <begin position="26"/>
        <end position="97"/>
    </location>
</feature>
<dbReference type="Pfam" id="PF20772">
    <property type="entry name" value="TACO1_YebC_N"/>
    <property type="match status" value="1"/>
</dbReference>
<organism evidence="5 6">
    <name type="scientific">Fibroporia radiculosa</name>
    <dbReference type="NCBI Taxonomy" id="599839"/>
    <lineage>
        <taxon>Eukaryota</taxon>
        <taxon>Fungi</taxon>
        <taxon>Dikarya</taxon>
        <taxon>Basidiomycota</taxon>
        <taxon>Agaricomycotina</taxon>
        <taxon>Agaricomycetes</taxon>
        <taxon>Polyporales</taxon>
        <taxon>Fibroporiaceae</taxon>
        <taxon>Fibroporia</taxon>
    </lineage>
</organism>
<dbReference type="GO" id="GO:0005739">
    <property type="term" value="C:mitochondrion"/>
    <property type="evidence" value="ECO:0007669"/>
    <property type="project" value="UniProtKB-SubCell"/>
</dbReference>
<dbReference type="STRING" id="599839.J4IAG4"/>
<dbReference type="Proteomes" id="UP000006352">
    <property type="component" value="Unassembled WGS sequence"/>
</dbReference>
<dbReference type="SUPFAM" id="SSF75625">
    <property type="entry name" value="YebC-like"/>
    <property type="match status" value="1"/>
</dbReference>
<reference evidence="5 6" key="1">
    <citation type="journal article" date="2012" name="Appl. Environ. Microbiol.">
        <title>Short-read sequencing for genomic analysis of the brown rot fungus Fibroporia radiculosa.</title>
        <authorList>
            <person name="Tang J.D."/>
            <person name="Perkins A.D."/>
            <person name="Sonstegard T.S."/>
            <person name="Schroeder S.G."/>
            <person name="Burgess S.C."/>
            <person name="Diehl S.V."/>
        </authorList>
    </citation>
    <scope>NUCLEOTIDE SEQUENCE [LARGE SCALE GENOMIC DNA]</scope>
    <source>
        <strain evidence="5 6">TFFH 294</strain>
    </source>
</reference>
<name>J4IAG4_9APHY</name>
<dbReference type="InterPro" id="IPR048300">
    <property type="entry name" value="TACO1_YebC-like_2nd/3rd_dom"/>
</dbReference>
<gene>
    <name evidence="5" type="ORF">FIBRA_04978</name>
</gene>
<dbReference type="PANTHER" id="PTHR12532">
    <property type="entry name" value="TRANSLATIONAL ACTIVATOR OF CYTOCHROME C OXIDASE 1"/>
    <property type="match status" value="1"/>
</dbReference>
<evidence type="ECO:0000313" key="6">
    <source>
        <dbReference type="Proteomes" id="UP000006352"/>
    </source>
</evidence>